<feature type="domain" description="OmpR/PhoB-type" evidence="7">
    <location>
        <begin position="58"/>
        <end position="156"/>
    </location>
</feature>
<feature type="DNA-binding region" description="OmpR/PhoB-type" evidence="6">
    <location>
        <begin position="58"/>
        <end position="156"/>
    </location>
</feature>
<dbReference type="PANTHER" id="PTHR48111">
    <property type="entry name" value="REGULATOR OF RPOS"/>
    <property type="match status" value="1"/>
</dbReference>
<reference evidence="8 9" key="1">
    <citation type="submission" date="2019-02" db="EMBL/GenBank/DDBJ databases">
        <title>Genomic Encyclopedia of Type Strains, Phase IV (KMG-IV): sequencing the most valuable type-strain genomes for metagenomic binning, comparative biology and taxonomic classification.</title>
        <authorList>
            <person name="Goeker M."/>
        </authorList>
    </citation>
    <scope>NUCLEOTIDE SEQUENCE [LARGE SCALE GENOMIC DNA]</scope>
    <source>
        <strain evidence="8 9">DSM 101727</strain>
    </source>
</reference>
<keyword evidence="9" id="KW-1185">Reference proteome</keyword>
<dbReference type="GO" id="GO:0000156">
    <property type="term" value="F:phosphorelay response regulator activity"/>
    <property type="evidence" value="ECO:0007669"/>
    <property type="project" value="TreeGrafter"/>
</dbReference>
<evidence type="ECO:0000256" key="5">
    <source>
        <dbReference type="ARBA" id="ARBA00023163"/>
    </source>
</evidence>
<keyword evidence="4 6" id="KW-0238">DNA-binding</keyword>
<evidence type="ECO:0000313" key="9">
    <source>
        <dbReference type="Proteomes" id="UP000294257"/>
    </source>
</evidence>
<dbReference type="GO" id="GO:0006355">
    <property type="term" value="P:regulation of DNA-templated transcription"/>
    <property type="evidence" value="ECO:0007669"/>
    <property type="project" value="InterPro"/>
</dbReference>
<name>A0A4Q7L1R8_9PSEU</name>
<dbReference type="InterPro" id="IPR036388">
    <property type="entry name" value="WH-like_DNA-bd_sf"/>
</dbReference>
<dbReference type="Pfam" id="PF00486">
    <property type="entry name" value="Trans_reg_C"/>
    <property type="match status" value="1"/>
</dbReference>
<dbReference type="InterPro" id="IPR016032">
    <property type="entry name" value="Sig_transdc_resp-reg_C-effctor"/>
</dbReference>
<keyword evidence="2" id="KW-0902">Two-component regulatory system</keyword>
<dbReference type="RefSeq" id="WP_130343027.1">
    <property type="nucleotide sequence ID" value="NZ_SGWQ01000002.1"/>
</dbReference>
<evidence type="ECO:0000259" key="7">
    <source>
        <dbReference type="PROSITE" id="PS51755"/>
    </source>
</evidence>
<dbReference type="AlphaFoldDB" id="A0A4Q7L1R8"/>
<dbReference type="OrthoDB" id="8927943at2"/>
<comment type="caution">
    <text evidence="8">The sequence shown here is derived from an EMBL/GenBank/DDBJ whole genome shotgun (WGS) entry which is preliminary data.</text>
</comment>
<dbReference type="GO" id="GO:0005829">
    <property type="term" value="C:cytosol"/>
    <property type="evidence" value="ECO:0007669"/>
    <property type="project" value="TreeGrafter"/>
</dbReference>
<gene>
    <name evidence="8" type="ORF">EV193_102113</name>
</gene>
<dbReference type="Proteomes" id="UP000294257">
    <property type="component" value="Unassembled WGS sequence"/>
</dbReference>
<keyword evidence="1" id="KW-0597">Phosphoprotein</keyword>
<dbReference type="GO" id="GO:0032993">
    <property type="term" value="C:protein-DNA complex"/>
    <property type="evidence" value="ECO:0007669"/>
    <property type="project" value="TreeGrafter"/>
</dbReference>
<keyword evidence="3" id="KW-0805">Transcription regulation</keyword>
<dbReference type="GO" id="GO:0000976">
    <property type="term" value="F:transcription cis-regulatory region binding"/>
    <property type="evidence" value="ECO:0007669"/>
    <property type="project" value="TreeGrafter"/>
</dbReference>
<dbReference type="InterPro" id="IPR039420">
    <property type="entry name" value="WalR-like"/>
</dbReference>
<evidence type="ECO:0000256" key="2">
    <source>
        <dbReference type="ARBA" id="ARBA00023012"/>
    </source>
</evidence>
<evidence type="ECO:0000313" key="8">
    <source>
        <dbReference type="EMBL" id="RZS43137.1"/>
    </source>
</evidence>
<dbReference type="Gene3D" id="1.10.10.10">
    <property type="entry name" value="Winged helix-like DNA-binding domain superfamily/Winged helix DNA-binding domain"/>
    <property type="match status" value="1"/>
</dbReference>
<protein>
    <submittedName>
        <fullName evidence="8">Transcriptional regulator</fullName>
    </submittedName>
</protein>
<dbReference type="PANTHER" id="PTHR48111:SF1">
    <property type="entry name" value="TWO-COMPONENT RESPONSE REGULATOR ORR33"/>
    <property type="match status" value="1"/>
</dbReference>
<keyword evidence="5" id="KW-0804">Transcription</keyword>
<dbReference type="SUPFAM" id="SSF46894">
    <property type="entry name" value="C-terminal effector domain of the bipartite response regulators"/>
    <property type="match status" value="1"/>
</dbReference>
<dbReference type="PROSITE" id="PS51755">
    <property type="entry name" value="OMPR_PHOB"/>
    <property type="match status" value="1"/>
</dbReference>
<dbReference type="SMART" id="SM00862">
    <property type="entry name" value="Trans_reg_C"/>
    <property type="match status" value="1"/>
</dbReference>
<evidence type="ECO:0000256" key="1">
    <source>
        <dbReference type="ARBA" id="ARBA00022553"/>
    </source>
</evidence>
<accession>A0A4Q7L1R8</accession>
<evidence type="ECO:0000256" key="3">
    <source>
        <dbReference type="ARBA" id="ARBA00023015"/>
    </source>
</evidence>
<organism evidence="8 9">
    <name type="scientific">Herbihabitans rhizosphaerae</name>
    <dbReference type="NCBI Taxonomy" id="1872711"/>
    <lineage>
        <taxon>Bacteria</taxon>
        <taxon>Bacillati</taxon>
        <taxon>Actinomycetota</taxon>
        <taxon>Actinomycetes</taxon>
        <taxon>Pseudonocardiales</taxon>
        <taxon>Pseudonocardiaceae</taxon>
        <taxon>Herbihabitans</taxon>
    </lineage>
</organism>
<evidence type="ECO:0000256" key="4">
    <source>
        <dbReference type="ARBA" id="ARBA00023125"/>
    </source>
</evidence>
<proteinExistence type="predicted"/>
<dbReference type="CDD" id="cd00383">
    <property type="entry name" value="trans_reg_C"/>
    <property type="match status" value="1"/>
</dbReference>
<evidence type="ECO:0000256" key="6">
    <source>
        <dbReference type="PROSITE-ProRule" id="PRU01091"/>
    </source>
</evidence>
<dbReference type="EMBL" id="SGWQ01000002">
    <property type="protein sequence ID" value="RZS43137.1"/>
    <property type="molecule type" value="Genomic_DNA"/>
</dbReference>
<sequence>MQTATRFVLRLNIDLPYTPTVVTAVNEMLGDVAEMPGVIVSTHGDAPWAAAAIPSPRPAPFEGPGEHLYIDPVARTVRREGVPIGLTRLEFDLLWFLAARPNRVQRREAVLAEVWGITAPIVSRTLDVHIRRLRKKLGPYGELITTVRGVGYRFDGRDEVRLNSELPDE</sequence>
<dbReference type="InterPro" id="IPR001867">
    <property type="entry name" value="OmpR/PhoB-type_DNA-bd"/>
</dbReference>